<evidence type="ECO:0000313" key="2">
    <source>
        <dbReference type="Proteomes" id="UP001231649"/>
    </source>
</evidence>
<protein>
    <submittedName>
        <fullName evidence="1">Uncharacterized protein</fullName>
    </submittedName>
</protein>
<sequence length="1052" mass="122323">MDDDIDIEEHDVLDNPRIKSIFPDLSRVKIEVPDDEDLVEDQYGILEPAEEPQEMQYQYEYSFETAPDDMQEDYVQEGTPEDMEEDQEGEDNSYFYDNQIILGSKPSPDLELLYEEALTSQPIVYLENWQDRLKSSPCFCDTCEILFPTVNALDAHKMISHSYLVAMEIPHKNTARKSTATSKYCNHCSKTFPDDTSLIKHLYELLPLNNFSKVKEEKVEPEKKFKTPVPWPKKIKIEPREVKVEPVEEAKPKLKTLQRDGKFFAASTLVPKSTLFLCNGCQVGFLSCFGAAQHAKMCRKLTTFDRCGICKRKIRTRDVKTHELQHSFSDKLKIYTMNKSIYERVLCKCPKCLSCFDELAFWAHYPKCKKSDKKSMYCTDCDVNIALSRYKWHRLRHSTKKLTKKDFIVVEFYDQYDIKNEENKLELLRIQKKERQKMYKATYRRKQQGLIDAKPSDGDIKVYYCEDCGCCQCRLNYKGHTDGLCKRTLAKKYCEKCGLCFTSKSIESHQNLHDKRSFSLKDISIISLTTGNPLEPQIPDFYQCHKCSKNFLYRRTLFRHDCKTEKHITCKLCSKKYNIQAYKIHKIFHAADKLMPALMKQYSLINDMWNVMYMCVSCDLVTMTYDSAVTHSQGHLNYIISDLHRQCVVCDLRIAEKEFTLHEKLHSNNDCIGRESFKILQYKFEDLFKKEWLLLFKDLPREHRQQILSKSIYRFTRSVKMQIEINASTNETKYFCMNCNTFVEGPFVKRHIKSKRSKRKIENSVETSPVKKPRTSLRDLDTPLSERKSSRRALNKASTSRDSGMDFDDSTNEIIVPDEISIHANVNNDTNIDNDTSELPGLDKNGLSSRLKSRIIVKGYGKELYKCLHCDAHYMKKESFVYHVNRNPGPHDFTDKHECDICGIIFSKHTLPRHKYVHHDKMGLKRHDFVILTDYSTKQENLQEIKVENASEILDISTEVNDDTISVNDSINDTKILSELNNSDNRDSENLSDVNINDICDTNSENISVNDTNVNVKVSNTEIHSDVKVSETEILSDVKVGDTEILSDVKIR</sequence>
<reference evidence="1" key="1">
    <citation type="submission" date="2023-03" db="EMBL/GenBank/DDBJ databases">
        <title>Chromosome-level genomes of two armyworms, Mythimna separata and Mythimna loreyi, provide insights into the biosynthesis and reception of sex pheromones.</title>
        <authorList>
            <person name="Zhao H."/>
        </authorList>
    </citation>
    <scope>NUCLEOTIDE SEQUENCE</scope>
    <source>
        <strain evidence="1">BeijingLab</strain>
    </source>
</reference>
<accession>A0ACC2Q1M7</accession>
<dbReference type="EMBL" id="CM056806">
    <property type="protein sequence ID" value="KAJ8704790.1"/>
    <property type="molecule type" value="Genomic_DNA"/>
</dbReference>
<evidence type="ECO:0000313" key="1">
    <source>
        <dbReference type="EMBL" id="KAJ8704790.1"/>
    </source>
</evidence>
<organism evidence="1 2">
    <name type="scientific">Mythimna loreyi</name>
    <dbReference type="NCBI Taxonomy" id="667449"/>
    <lineage>
        <taxon>Eukaryota</taxon>
        <taxon>Metazoa</taxon>
        <taxon>Ecdysozoa</taxon>
        <taxon>Arthropoda</taxon>
        <taxon>Hexapoda</taxon>
        <taxon>Insecta</taxon>
        <taxon>Pterygota</taxon>
        <taxon>Neoptera</taxon>
        <taxon>Endopterygota</taxon>
        <taxon>Lepidoptera</taxon>
        <taxon>Glossata</taxon>
        <taxon>Ditrysia</taxon>
        <taxon>Noctuoidea</taxon>
        <taxon>Noctuidae</taxon>
        <taxon>Noctuinae</taxon>
        <taxon>Hadenini</taxon>
        <taxon>Mythimna</taxon>
    </lineage>
</organism>
<gene>
    <name evidence="1" type="ORF">PYW08_012110</name>
</gene>
<proteinExistence type="predicted"/>
<keyword evidence="2" id="KW-1185">Reference proteome</keyword>
<dbReference type="Proteomes" id="UP001231649">
    <property type="component" value="Chromosome 30"/>
</dbReference>
<comment type="caution">
    <text evidence="1">The sequence shown here is derived from an EMBL/GenBank/DDBJ whole genome shotgun (WGS) entry which is preliminary data.</text>
</comment>
<name>A0ACC2Q1M7_9NEOP</name>